<evidence type="ECO:0000256" key="1">
    <source>
        <dbReference type="SAM" id="SignalP"/>
    </source>
</evidence>
<comment type="caution">
    <text evidence="3">The sequence shown here is derived from an EMBL/GenBank/DDBJ whole genome shotgun (WGS) entry which is preliminary data.</text>
</comment>
<evidence type="ECO:0000313" key="3">
    <source>
        <dbReference type="EMBL" id="RVT93762.1"/>
    </source>
</evidence>
<keyword evidence="4" id="KW-1185">Reference proteome</keyword>
<protein>
    <submittedName>
        <fullName evidence="3">PEP-CTERM sorting domain-containing protein</fullName>
    </submittedName>
</protein>
<reference evidence="3 4" key="1">
    <citation type="submission" date="2019-01" db="EMBL/GenBank/DDBJ databases">
        <authorList>
            <person name="Chen W.-M."/>
        </authorList>
    </citation>
    <scope>NUCLEOTIDE SEQUENCE [LARGE SCALE GENOMIC DNA]</scope>
    <source>
        <strain evidence="3 4">CCP-7</strain>
    </source>
</reference>
<organism evidence="3 4">
    <name type="scientific">Sphingomonas crocodyli</name>
    <dbReference type="NCBI Taxonomy" id="1979270"/>
    <lineage>
        <taxon>Bacteria</taxon>
        <taxon>Pseudomonadati</taxon>
        <taxon>Pseudomonadota</taxon>
        <taxon>Alphaproteobacteria</taxon>
        <taxon>Sphingomonadales</taxon>
        <taxon>Sphingomonadaceae</taxon>
        <taxon>Sphingomonas</taxon>
    </lineage>
</organism>
<dbReference type="NCBIfam" id="NF035944">
    <property type="entry name" value="PEPxxWA-CTERM"/>
    <property type="match status" value="1"/>
</dbReference>
<feature type="signal peptide" evidence="1">
    <location>
        <begin position="1"/>
        <end position="25"/>
    </location>
</feature>
<dbReference type="AlphaFoldDB" id="A0A437M7U0"/>
<dbReference type="Pfam" id="PF07589">
    <property type="entry name" value="PEP-CTERM"/>
    <property type="match status" value="1"/>
</dbReference>
<dbReference type="EMBL" id="SACN01000001">
    <property type="protein sequence ID" value="RVT93762.1"/>
    <property type="molecule type" value="Genomic_DNA"/>
</dbReference>
<dbReference type="InterPro" id="IPR013424">
    <property type="entry name" value="Ice-binding_C"/>
</dbReference>
<evidence type="ECO:0000259" key="2">
    <source>
        <dbReference type="Pfam" id="PF07589"/>
    </source>
</evidence>
<accession>A0A437M7U0</accession>
<dbReference type="NCBIfam" id="NF033947">
    <property type="entry name" value="PEP-cistern"/>
    <property type="match status" value="1"/>
</dbReference>
<gene>
    <name evidence="3" type="ORF">EOD43_07820</name>
</gene>
<sequence>MRMRNLALTAMTVIGAATLSVPAAATVFDFNDVVTVKGTNVGMGWTIDFEGMSAQGNETNKVGATGTFTYTGLTNGGKTYNFNYTLKNDSAYSSYVHALGFDTTGAFTAFNATGALASTSTNVQWPSSTIGTLDLCMGGGGGSNCVAHYENGVRNQGTGSFAITFGNVMSSIDLDHFAVKFLDLSRNIDKNDWALGVGRVTSMTSGADDIAVITAPEPMTWMMMLVGFGLIGAAVRRRPAKGVTTLQTA</sequence>
<dbReference type="OrthoDB" id="7572621at2"/>
<dbReference type="Proteomes" id="UP000282971">
    <property type="component" value="Unassembled WGS sequence"/>
</dbReference>
<feature type="chain" id="PRO_5019454831" evidence="1">
    <location>
        <begin position="26"/>
        <end position="249"/>
    </location>
</feature>
<name>A0A437M7U0_9SPHN</name>
<proteinExistence type="predicted"/>
<evidence type="ECO:0000313" key="4">
    <source>
        <dbReference type="Proteomes" id="UP000282971"/>
    </source>
</evidence>
<keyword evidence="1" id="KW-0732">Signal</keyword>
<feature type="domain" description="Ice-binding protein C-terminal" evidence="2">
    <location>
        <begin position="215"/>
        <end position="238"/>
    </location>
</feature>